<sequence length="38" mass="4420">MLTVKPLLCQKGLSLSFRKVYEATDFSIVLKDYPILCW</sequence>
<accession>A0A2L2X8H3</accession>
<proteinExistence type="predicted"/>
<dbReference type="AlphaFoldDB" id="A0A2L2X8H3"/>
<organism evidence="1 2">
    <name type="scientific">Desulfocucumis palustris</name>
    <dbReference type="NCBI Taxonomy" id="1898651"/>
    <lineage>
        <taxon>Bacteria</taxon>
        <taxon>Bacillati</taxon>
        <taxon>Bacillota</taxon>
        <taxon>Clostridia</taxon>
        <taxon>Eubacteriales</taxon>
        <taxon>Desulfocucumaceae</taxon>
        <taxon>Desulfocucumis</taxon>
    </lineage>
</organism>
<comment type="caution">
    <text evidence="1">The sequence shown here is derived from an EMBL/GenBank/DDBJ whole genome shotgun (WGS) entry which is preliminary data.</text>
</comment>
<dbReference type="EMBL" id="BFAV01000019">
    <property type="protein sequence ID" value="GBF32224.1"/>
    <property type="molecule type" value="Genomic_DNA"/>
</dbReference>
<keyword evidence="2" id="KW-1185">Reference proteome</keyword>
<reference evidence="2" key="1">
    <citation type="submission" date="2018-02" db="EMBL/GenBank/DDBJ databases">
        <title>Genome sequence of Desulfocucumis palustris strain NAW-5.</title>
        <authorList>
            <person name="Watanabe M."/>
            <person name="Kojima H."/>
            <person name="Fukui M."/>
        </authorList>
    </citation>
    <scope>NUCLEOTIDE SEQUENCE [LARGE SCALE GENOMIC DNA]</scope>
    <source>
        <strain evidence="2">NAW-5</strain>
    </source>
</reference>
<gene>
    <name evidence="1" type="ORF">DCCM_0415</name>
</gene>
<dbReference type="Proteomes" id="UP000239549">
    <property type="component" value="Unassembled WGS sequence"/>
</dbReference>
<evidence type="ECO:0000313" key="1">
    <source>
        <dbReference type="EMBL" id="GBF32224.1"/>
    </source>
</evidence>
<evidence type="ECO:0000313" key="2">
    <source>
        <dbReference type="Proteomes" id="UP000239549"/>
    </source>
</evidence>
<protein>
    <submittedName>
        <fullName evidence="1">Uncharacterized protein</fullName>
    </submittedName>
</protein>
<name>A0A2L2X8H3_9FIRM</name>